<keyword evidence="6" id="KW-1185">Reference proteome</keyword>
<evidence type="ECO:0000313" key="6">
    <source>
        <dbReference type="Proteomes" id="UP001632038"/>
    </source>
</evidence>
<dbReference type="EMBL" id="JAVIJP010000002">
    <property type="protein sequence ID" value="KAL3655306.1"/>
    <property type="molecule type" value="Genomic_DNA"/>
</dbReference>
<dbReference type="AlphaFoldDB" id="A0ABD3EM92"/>
<name>A0ABD3EM92_9LAMI</name>
<evidence type="ECO:0000313" key="5">
    <source>
        <dbReference type="EMBL" id="KAL3655306.1"/>
    </source>
</evidence>
<evidence type="ECO:0000259" key="4">
    <source>
        <dbReference type="Pfam" id="PF14432"/>
    </source>
</evidence>
<organism evidence="5 6">
    <name type="scientific">Castilleja foliolosa</name>
    <dbReference type="NCBI Taxonomy" id="1961234"/>
    <lineage>
        <taxon>Eukaryota</taxon>
        <taxon>Viridiplantae</taxon>
        <taxon>Streptophyta</taxon>
        <taxon>Embryophyta</taxon>
        <taxon>Tracheophyta</taxon>
        <taxon>Spermatophyta</taxon>
        <taxon>Magnoliopsida</taxon>
        <taxon>eudicotyledons</taxon>
        <taxon>Gunneridae</taxon>
        <taxon>Pentapetalae</taxon>
        <taxon>asterids</taxon>
        <taxon>lamiids</taxon>
        <taxon>Lamiales</taxon>
        <taxon>Orobanchaceae</taxon>
        <taxon>Pedicularideae</taxon>
        <taxon>Castillejinae</taxon>
        <taxon>Castilleja</taxon>
    </lineage>
</organism>
<accession>A0ABD3EM92</accession>
<dbReference type="Pfam" id="PF14432">
    <property type="entry name" value="DYW_deaminase"/>
    <property type="match status" value="1"/>
</dbReference>
<dbReference type="FunFam" id="1.25.40.10:FF:001093">
    <property type="entry name" value="Pentatricopeptide repeat-containing protein At2g34400"/>
    <property type="match status" value="1"/>
</dbReference>
<gene>
    <name evidence="5" type="ORF">CASFOL_001092</name>
</gene>
<dbReference type="InterPro" id="IPR046960">
    <property type="entry name" value="PPR_At4g14850-like_plant"/>
</dbReference>
<reference evidence="6" key="1">
    <citation type="journal article" date="2024" name="IScience">
        <title>Strigolactones Initiate the Formation of Haustorium-like Structures in Castilleja.</title>
        <authorList>
            <person name="Buerger M."/>
            <person name="Peterson D."/>
            <person name="Chory J."/>
        </authorList>
    </citation>
    <scope>NUCLEOTIDE SEQUENCE [LARGE SCALE GENOMIC DNA]</scope>
</reference>
<dbReference type="PROSITE" id="PS51375">
    <property type="entry name" value="PPR"/>
    <property type="match status" value="4"/>
</dbReference>
<dbReference type="FunFam" id="1.25.40.10:FF:000934">
    <property type="entry name" value="Pentatricopeptide repeat-containing protein"/>
    <property type="match status" value="1"/>
</dbReference>
<dbReference type="InterPro" id="IPR002885">
    <property type="entry name" value="PPR_rpt"/>
</dbReference>
<dbReference type="Proteomes" id="UP001632038">
    <property type="component" value="Unassembled WGS sequence"/>
</dbReference>
<dbReference type="Gene3D" id="1.25.40.10">
    <property type="entry name" value="Tetratricopeptide repeat domain"/>
    <property type="match status" value="3"/>
</dbReference>
<dbReference type="PANTHER" id="PTHR47926">
    <property type="entry name" value="PENTATRICOPEPTIDE REPEAT-CONTAINING PROTEIN"/>
    <property type="match status" value="1"/>
</dbReference>
<feature type="repeat" description="PPR" evidence="3">
    <location>
        <begin position="171"/>
        <end position="205"/>
    </location>
</feature>
<keyword evidence="2" id="KW-0677">Repeat</keyword>
<feature type="repeat" description="PPR" evidence="3">
    <location>
        <begin position="335"/>
        <end position="369"/>
    </location>
</feature>
<dbReference type="Pfam" id="PF01535">
    <property type="entry name" value="PPR"/>
    <property type="match status" value="6"/>
</dbReference>
<protein>
    <recommendedName>
        <fullName evidence="4">DYW domain-containing protein</fullName>
    </recommendedName>
</protein>
<evidence type="ECO:0000256" key="2">
    <source>
        <dbReference type="ARBA" id="ARBA00022737"/>
    </source>
</evidence>
<dbReference type="NCBIfam" id="TIGR00756">
    <property type="entry name" value="PPR"/>
    <property type="match status" value="5"/>
</dbReference>
<dbReference type="PANTHER" id="PTHR47926:SF411">
    <property type="entry name" value="PENTATRICOPEPTIDE REPEAT-CONTAINING PROTEIN"/>
    <property type="match status" value="1"/>
</dbReference>
<dbReference type="SUPFAM" id="SSF48452">
    <property type="entry name" value="TPR-like"/>
    <property type="match status" value="1"/>
</dbReference>
<comment type="similarity">
    <text evidence="1">Belongs to the PPR family. PCMP-H subfamily.</text>
</comment>
<feature type="repeat" description="PPR" evidence="3">
    <location>
        <begin position="233"/>
        <end position="267"/>
    </location>
</feature>
<dbReference type="InterPro" id="IPR046848">
    <property type="entry name" value="E_motif"/>
</dbReference>
<feature type="repeat" description="PPR" evidence="3">
    <location>
        <begin position="370"/>
        <end position="405"/>
    </location>
</feature>
<dbReference type="Pfam" id="PF13041">
    <property type="entry name" value="PPR_2"/>
    <property type="match status" value="2"/>
</dbReference>
<comment type="caution">
    <text evidence="5">The sequence shown here is derived from an EMBL/GenBank/DDBJ whole genome shotgun (WGS) entry which is preliminary data.</text>
</comment>
<sequence length="643" mass="71900">MNSANQFCISFLNNCRTLRSFQQFQARATKTGLDSDPLVAGKLLVHCAVHLSDGLDYARHLLLRTPNPDPFMYNALIRGFSDSDSPQSSISTFSLMLKNLDSYADSFSLAFTLKSAANMSCLRTGFQLHCQALTRGLDKHLFVGTTLISMYAECGCSTFAELVFDEMPEPNIVTWNALMTAFFRSGDVKKMERVFNLMPAKNLASYNLMLGGYTKLGEFKLAREVFVEMPIKDEVSWSTMIAGLAQQGCFDEALGYFKELHRVRMRPNEVSLTAILSACAHSGALGFAKILHGLIEKLGLLWITPVNNALIDTYSKCGSVDMARLVFKTMVGGKSIVSWTSMIVGLAMQGYGKDALNLFNEMEKTGTNPDGVSFVAILYACSHAGLVEEGCQVFEKMTRVYGIKPEIEHYGCMVDLYGRAGRLLKAYDFITQMPIQPNSVIWRTLLGACSFHGNLNLAEEVKKRLSELDPNNSGDHVLLSNIYAVSGKWNDAETVRKSMSELNLIKSPGWSMIEVNKVMYTFVAGPKQDDVTKEAYEKLKEIMLRVRVEGGYVPEVNNVLYDIEEEEKEDSIIAHSEKLAVAFWMGRSAKGGVVRIVKNLRVCRDCHNVMKLISKVYGLEIMLRDRSRFHAFKNGSCSCRDYW</sequence>
<evidence type="ECO:0000256" key="3">
    <source>
        <dbReference type="PROSITE-ProRule" id="PRU00708"/>
    </source>
</evidence>
<evidence type="ECO:0000256" key="1">
    <source>
        <dbReference type="ARBA" id="ARBA00006643"/>
    </source>
</evidence>
<proteinExistence type="inferred from homology"/>
<dbReference type="InterPro" id="IPR032867">
    <property type="entry name" value="DYW_dom"/>
</dbReference>
<dbReference type="InterPro" id="IPR011990">
    <property type="entry name" value="TPR-like_helical_dom_sf"/>
</dbReference>
<dbReference type="Pfam" id="PF20431">
    <property type="entry name" value="E_motif"/>
    <property type="match status" value="1"/>
</dbReference>
<feature type="domain" description="DYW" evidence="4">
    <location>
        <begin position="551"/>
        <end position="643"/>
    </location>
</feature>